<evidence type="ECO:0000313" key="2">
    <source>
        <dbReference type="EMBL" id="CAF1336880.1"/>
    </source>
</evidence>
<protein>
    <submittedName>
        <fullName evidence="2">Uncharacterized protein</fullName>
    </submittedName>
</protein>
<reference evidence="2" key="1">
    <citation type="submission" date="2021-02" db="EMBL/GenBank/DDBJ databases">
        <authorList>
            <person name="Nowell W R."/>
        </authorList>
    </citation>
    <scope>NUCLEOTIDE SEQUENCE</scope>
</reference>
<proteinExistence type="predicted"/>
<gene>
    <name evidence="2" type="ORF">CJN711_LOCUS18723</name>
</gene>
<dbReference type="EMBL" id="CAJNOV010008748">
    <property type="protein sequence ID" value="CAF1336880.1"/>
    <property type="molecule type" value="Genomic_DNA"/>
</dbReference>
<name>A0A815GCD1_9BILA</name>
<accession>A0A815GCD1</accession>
<dbReference type="Proteomes" id="UP000663855">
    <property type="component" value="Unassembled WGS sequence"/>
</dbReference>
<dbReference type="AlphaFoldDB" id="A0A815GCD1"/>
<comment type="caution">
    <text evidence="2">The sequence shown here is derived from an EMBL/GenBank/DDBJ whole genome shotgun (WGS) entry which is preliminary data.</text>
</comment>
<sequence>MSANSLVLDNARLNINSDNYSIDGLDSLSNSESDCDDETMEGNGVDNDPFNLDEEDQDVTITQSFDEIKINKMNFSGMHIFDSINSALKSSYF</sequence>
<feature type="region of interest" description="Disordered" evidence="1">
    <location>
        <begin position="27"/>
        <end position="53"/>
    </location>
</feature>
<evidence type="ECO:0000256" key="1">
    <source>
        <dbReference type="SAM" id="MobiDB-lite"/>
    </source>
</evidence>
<organism evidence="2 3">
    <name type="scientific">Rotaria magnacalcarata</name>
    <dbReference type="NCBI Taxonomy" id="392030"/>
    <lineage>
        <taxon>Eukaryota</taxon>
        <taxon>Metazoa</taxon>
        <taxon>Spiralia</taxon>
        <taxon>Gnathifera</taxon>
        <taxon>Rotifera</taxon>
        <taxon>Eurotatoria</taxon>
        <taxon>Bdelloidea</taxon>
        <taxon>Philodinida</taxon>
        <taxon>Philodinidae</taxon>
        <taxon>Rotaria</taxon>
    </lineage>
</organism>
<evidence type="ECO:0000313" key="3">
    <source>
        <dbReference type="Proteomes" id="UP000663855"/>
    </source>
</evidence>